<dbReference type="GO" id="GO:0000976">
    <property type="term" value="F:transcription cis-regulatory region binding"/>
    <property type="evidence" value="ECO:0007669"/>
    <property type="project" value="TreeGrafter"/>
</dbReference>
<accession>A0A3D9H1I6</accession>
<evidence type="ECO:0000256" key="1">
    <source>
        <dbReference type="ARBA" id="ARBA00009437"/>
    </source>
</evidence>
<reference evidence="6 7" key="1">
    <citation type="submission" date="2018-07" db="EMBL/GenBank/DDBJ databases">
        <title>Genomic Encyclopedia of Type Strains, Phase III (KMG-III): the genomes of soil and plant-associated and newly described type strains.</title>
        <authorList>
            <person name="Whitman W."/>
        </authorList>
    </citation>
    <scope>NUCLEOTIDE SEQUENCE [LARGE SCALE GENOMIC DNA]</scope>
    <source>
        <strain evidence="6 7">CECT 8488</strain>
    </source>
</reference>
<evidence type="ECO:0000256" key="4">
    <source>
        <dbReference type="ARBA" id="ARBA00023163"/>
    </source>
</evidence>
<gene>
    <name evidence="6" type="ORF">DFP90_12412</name>
</gene>
<feature type="domain" description="HTH lysR-type" evidence="5">
    <location>
        <begin position="20"/>
        <end position="77"/>
    </location>
</feature>
<protein>
    <submittedName>
        <fullName evidence="6">LysR family transcriptional regulator</fullName>
    </submittedName>
</protein>
<dbReference type="EMBL" id="QRDW01000024">
    <property type="protein sequence ID" value="RED43354.1"/>
    <property type="molecule type" value="Genomic_DNA"/>
</dbReference>
<dbReference type="Pfam" id="PF00126">
    <property type="entry name" value="HTH_1"/>
    <property type="match status" value="1"/>
</dbReference>
<keyword evidence="4" id="KW-0804">Transcription</keyword>
<name>A0A3D9H1I6_9PROT</name>
<keyword evidence="2" id="KW-0805">Transcription regulation</keyword>
<comment type="similarity">
    <text evidence="1">Belongs to the LysR transcriptional regulatory family.</text>
</comment>
<dbReference type="InterPro" id="IPR036388">
    <property type="entry name" value="WH-like_DNA-bd_sf"/>
</dbReference>
<proteinExistence type="inferred from homology"/>
<evidence type="ECO:0000313" key="7">
    <source>
        <dbReference type="Proteomes" id="UP000256845"/>
    </source>
</evidence>
<evidence type="ECO:0000313" key="6">
    <source>
        <dbReference type="EMBL" id="RED43354.1"/>
    </source>
</evidence>
<dbReference type="InterPro" id="IPR005119">
    <property type="entry name" value="LysR_subst-bd"/>
</dbReference>
<dbReference type="OrthoDB" id="196624at2"/>
<comment type="caution">
    <text evidence="6">The sequence shown here is derived from an EMBL/GenBank/DDBJ whole genome shotgun (WGS) entry which is preliminary data.</text>
</comment>
<dbReference type="GO" id="GO:0003700">
    <property type="term" value="F:DNA-binding transcription factor activity"/>
    <property type="evidence" value="ECO:0007669"/>
    <property type="project" value="InterPro"/>
</dbReference>
<dbReference type="Proteomes" id="UP000256845">
    <property type="component" value="Unassembled WGS sequence"/>
</dbReference>
<dbReference type="Pfam" id="PF03466">
    <property type="entry name" value="LysR_substrate"/>
    <property type="match status" value="1"/>
</dbReference>
<dbReference type="AlphaFoldDB" id="A0A3D9H1I6"/>
<dbReference type="PROSITE" id="PS50931">
    <property type="entry name" value="HTH_LYSR"/>
    <property type="match status" value="1"/>
</dbReference>
<dbReference type="Gene3D" id="1.10.10.10">
    <property type="entry name" value="Winged helix-like DNA-binding domain superfamily/Winged helix DNA-binding domain"/>
    <property type="match status" value="1"/>
</dbReference>
<evidence type="ECO:0000256" key="2">
    <source>
        <dbReference type="ARBA" id="ARBA00023015"/>
    </source>
</evidence>
<dbReference type="PANTHER" id="PTHR30126:SF91">
    <property type="entry name" value="LYSR FAMILY TRANSCRIPTIONAL REGULATOR"/>
    <property type="match status" value="1"/>
</dbReference>
<organism evidence="6 7">
    <name type="scientific">Aestuariispira insulae</name>
    <dbReference type="NCBI Taxonomy" id="1461337"/>
    <lineage>
        <taxon>Bacteria</taxon>
        <taxon>Pseudomonadati</taxon>
        <taxon>Pseudomonadota</taxon>
        <taxon>Alphaproteobacteria</taxon>
        <taxon>Rhodospirillales</taxon>
        <taxon>Kiloniellaceae</taxon>
        <taxon>Aestuariispira</taxon>
    </lineage>
</organism>
<dbReference type="SUPFAM" id="SSF46785">
    <property type="entry name" value="Winged helix' DNA-binding domain"/>
    <property type="match status" value="1"/>
</dbReference>
<dbReference type="Gene3D" id="3.40.190.290">
    <property type="match status" value="1"/>
</dbReference>
<keyword evidence="3" id="KW-0238">DNA-binding</keyword>
<dbReference type="InterPro" id="IPR036390">
    <property type="entry name" value="WH_DNA-bd_sf"/>
</dbReference>
<dbReference type="RefSeq" id="WP_115939677.1">
    <property type="nucleotide sequence ID" value="NZ_QRDW01000024.1"/>
</dbReference>
<dbReference type="PANTHER" id="PTHR30126">
    <property type="entry name" value="HTH-TYPE TRANSCRIPTIONAL REGULATOR"/>
    <property type="match status" value="1"/>
</dbReference>
<dbReference type="SUPFAM" id="SSF53850">
    <property type="entry name" value="Periplasmic binding protein-like II"/>
    <property type="match status" value="1"/>
</dbReference>
<evidence type="ECO:0000259" key="5">
    <source>
        <dbReference type="PROSITE" id="PS50931"/>
    </source>
</evidence>
<dbReference type="InterPro" id="IPR000847">
    <property type="entry name" value="LysR_HTH_N"/>
</dbReference>
<evidence type="ECO:0000256" key="3">
    <source>
        <dbReference type="ARBA" id="ARBA00023125"/>
    </source>
</evidence>
<dbReference type="CDD" id="cd05466">
    <property type="entry name" value="PBP2_LTTR_substrate"/>
    <property type="match status" value="1"/>
</dbReference>
<keyword evidence="7" id="KW-1185">Reference proteome</keyword>
<sequence length="315" mass="35416">MYLKESQENQKHSDFRLDLLSLEQLRLFVIAARSKSFSEVARICGKTQSTVSIAINNLEIDIGVPLFLRDNRGISLSPEGQSLYPSALDILNRIKVFEQRALHICDWGPDQLTIHMDALFPYARLIDIVAQLEKRHPNVEFAIKVAPPFTAYSNWKDNSEDLAITSRSLVASTGADVRSIAVDQVQFLPVISREHSLAGKEAVSREELEQYRQIVFDVGRNSKMKAAGNRRIVIGGLHCQLNLIKQGAGWGYLPDHFVQKYIDSGELNLVRLIDDAYFPKLSFRLAWHAMAPLKGIKKELVEALSTPHEPVLAVS</sequence>